<dbReference type="Proteomes" id="UP000094236">
    <property type="component" value="Unassembled WGS sequence"/>
</dbReference>
<comment type="catalytic activity">
    <reaction evidence="1">
        <text>Hydrolysis of (1-&gt;3)-beta-D-glucosidic linkages in (1-&gt;3)-beta-D-glucans.</text>
        <dbReference type="EC" id="3.2.1.39"/>
    </reaction>
</comment>
<evidence type="ECO:0000256" key="8">
    <source>
        <dbReference type="ARBA" id="ARBA00023326"/>
    </source>
</evidence>
<organism evidence="12 13">
    <name type="scientific">Pachysolen tannophilus NRRL Y-2460</name>
    <dbReference type="NCBI Taxonomy" id="669874"/>
    <lineage>
        <taxon>Eukaryota</taxon>
        <taxon>Fungi</taxon>
        <taxon>Dikarya</taxon>
        <taxon>Ascomycota</taxon>
        <taxon>Saccharomycotina</taxon>
        <taxon>Pichiomycetes</taxon>
        <taxon>Pachysolenaceae</taxon>
        <taxon>Pachysolen</taxon>
    </lineage>
</organism>
<feature type="compositionally biased region" description="Low complexity" evidence="9">
    <location>
        <begin position="63"/>
        <end position="92"/>
    </location>
</feature>
<dbReference type="Pfam" id="PF03639">
    <property type="entry name" value="Glyco_hydro_81"/>
    <property type="match status" value="1"/>
</dbReference>
<evidence type="ECO:0000256" key="7">
    <source>
        <dbReference type="ARBA" id="ARBA00023316"/>
    </source>
</evidence>
<dbReference type="EMBL" id="KV454012">
    <property type="protein sequence ID" value="ODV96666.1"/>
    <property type="molecule type" value="Genomic_DNA"/>
</dbReference>
<evidence type="ECO:0000313" key="12">
    <source>
        <dbReference type="EMBL" id="ODV96666.1"/>
    </source>
</evidence>
<dbReference type="GO" id="GO:0009986">
    <property type="term" value="C:cell surface"/>
    <property type="evidence" value="ECO:0007669"/>
    <property type="project" value="TreeGrafter"/>
</dbReference>
<sequence length="901" mass="97037">MTSASTTTSTIYSATETPSSTDTGTIVTTIASVSAPLITNTIVASSSISETIDTNTLTTDVTLSTTTSTVSTSSTESSSSSSSSSETTDSSSASIDVNLYTTTSSALTISVPTDSTTQTTESSIYTTTSSVSSTVSGTSDSSTASIDVSLYTTTSAASSSSTSESSSSGTSSSVISSSSSTSGYTGDLFSVIDTAAPPSVFPRENLYLSLTDGVSNGDTPYETNKFYTNMMLDDQDDFVFVYPYAVWWLKDTYYGLGISHTTYSDYVFTYDDDSTTASSYSNPLDVESLVLSADSFDSSVTLDLTEMEHMSVLATLSESSSTTNFIDFPLVQGMGFVTGVYNGGLTPIINSAVGFSVITQEESDALASGILKYRATLYNEVDWLIYVTLPDGYTTSDFSFTTESSYELKGSASIDGLIIQVAVAPDSTQEAYYDEAAGMYPTAANVSGTVTDSTSAVYSLSYTTSGKSYSGSTMVFALAHHVDSLSSTTADLATGISLYSTTKGKMYGYLTTELIMEETLETDIQFLPWVANMTSDLSYTADQLQLIAAAANSELSVDIATTVASLDSNYYSGKVIDKYAYILLTVSEIIGSEDVTKQTLSAMKDAFAPFLNNTQYYPLMYDTLYKGVTSTASQSGDTDLDFGSGYYNDHHFHYGYFVHAAAIVGYVDAKYNGTWAEENKDWVNSLIRDVANPSSDDTYFPISRMFDWFHGHSWAAGLFSAADGKNEESSSEDYNFAYGMKLWGKVIGDNSMESRGDLMLAVMKRAMNKYFLYSDDNDVEPSPIIPNKVSGILFDNMIEHTTYFGSNTEYIQGIHMLPITPVSSLIRGAEFVKQEWDEVIASIIDSVDSGWTGILRLNEALYDATTSYSFFSSDNFTSTYLDDGQSLTWCLAFSAGIMNST</sequence>
<dbReference type="STRING" id="669874.A0A1E4TY38"/>
<keyword evidence="5" id="KW-0119">Carbohydrate metabolism</keyword>
<dbReference type="GO" id="GO:0052861">
    <property type="term" value="F:endo-1,3(4)-beta-glucanase activity"/>
    <property type="evidence" value="ECO:0007669"/>
    <property type="project" value="InterPro"/>
</dbReference>
<dbReference type="PANTHER" id="PTHR31983:SF20">
    <property type="entry name" value="GLUCAN ENDO-1,3-BETA-D-GLUCOSIDASE 1"/>
    <property type="match status" value="1"/>
</dbReference>
<feature type="region of interest" description="Disordered" evidence="9">
    <location>
        <begin position="158"/>
        <end position="182"/>
    </location>
</feature>
<reference evidence="13" key="1">
    <citation type="submission" date="2016-05" db="EMBL/GenBank/DDBJ databases">
        <title>Comparative genomics of biotechnologically important yeasts.</title>
        <authorList>
            <consortium name="DOE Joint Genome Institute"/>
            <person name="Riley R."/>
            <person name="Haridas S."/>
            <person name="Wolfe K.H."/>
            <person name="Lopes M.R."/>
            <person name="Hittinger C.T."/>
            <person name="Goker M."/>
            <person name="Salamov A."/>
            <person name="Wisecaver J."/>
            <person name="Long T.M."/>
            <person name="Aerts A.L."/>
            <person name="Barry K."/>
            <person name="Choi C."/>
            <person name="Clum A."/>
            <person name="Coughlan A.Y."/>
            <person name="Deshpande S."/>
            <person name="Douglass A.P."/>
            <person name="Hanson S.J."/>
            <person name="Klenk H.-P."/>
            <person name="Labutti K."/>
            <person name="Lapidus A."/>
            <person name="Lindquist E."/>
            <person name="Lipzen A."/>
            <person name="Meier-Kolthoff J.P."/>
            <person name="Ohm R.A."/>
            <person name="Otillar R.P."/>
            <person name="Pangilinan J."/>
            <person name="Peng Y."/>
            <person name="Rokas A."/>
            <person name="Rosa C.A."/>
            <person name="Scheuner C."/>
            <person name="Sibirny A.A."/>
            <person name="Slot J.C."/>
            <person name="Stielow J.B."/>
            <person name="Sun H."/>
            <person name="Kurtzman C.P."/>
            <person name="Blackwell M."/>
            <person name="Grigoriev I.V."/>
            <person name="Jeffries T.W."/>
        </authorList>
    </citation>
    <scope>NUCLEOTIDE SEQUENCE [LARGE SCALE GENOMIC DNA]</scope>
    <source>
        <strain evidence="13">NRRL Y-2460</strain>
    </source>
</reference>
<dbReference type="PROSITE" id="PS52008">
    <property type="entry name" value="GH81"/>
    <property type="match status" value="1"/>
</dbReference>
<evidence type="ECO:0000256" key="6">
    <source>
        <dbReference type="ARBA" id="ARBA00023295"/>
    </source>
</evidence>
<dbReference type="PANTHER" id="PTHR31983">
    <property type="entry name" value="ENDO-1,3(4)-BETA-GLUCANASE 1"/>
    <property type="match status" value="1"/>
</dbReference>
<feature type="region of interest" description="Disordered" evidence="9">
    <location>
        <begin position="1"/>
        <end position="23"/>
    </location>
</feature>
<keyword evidence="13" id="KW-1185">Reference proteome</keyword>
<dbReference type="InterPro" id="IPR040451">
    <property type="entry name" value="GH81_N"/>
</dbReference>
<keyword evidence="4" id="KW-0378">Hydrolase</keyword>
<dbReference type="Gene3D" id="1.10.287.1170">
    <property type="entry name" value="glycoside hydrolase family 81 endo-[beta] glucanase"/>
    <property type="match status" value="1"/>
</dbReference>
<evidence type="ECO:0000259" key="11">
    <source>
        <dbReference type="Pfam" id="PF17652"/>
    </source>
</evidence>
<accession>A0A1E4TY38</accession>
<dbReference type="GO" id="GO:0030428">
    <property type="term" value="C:cell septum"/>
    <property type="evidence" value="ECO:0007669"/>
    <property type="project" value="EnsemblFungi"/>
</dbReference>
<dbReference type="Gene3D" id="2.70.98.30">
    <property type="entry name" value="Golgi alpha-mannosidase II, domain 4"/>
    <property type="match status" value="1"/>
</dbReference>
<keyword evidence="6" id="KW-0326">Glycosidase</keyword>
<evidence type="ECO:0000256" key="9">
    <source>
        <dbReference type="SAM" id="MobiDB-lite"/>
    </source>
</evidence>
<comment type="similarity">
    <text evidence="2">Belongs to the glycosyl hydrolase 81 family.</text>
</comment>
<evidence type="ECO:0000259" key="10">
    <source>
        <dbReference type="Pfam" id="PF03639"/>
    </source>
</evidence>
<evidence type="ECO:0000256" key="2">
    <source>
        <dbReference type="ARBA" id="ARBA00010730"/>
    </source>
</evidence>
<keyword evidence="7" id="KW-0961">Cell wall biogenesis/degradation</keyword>
<feature type="domain" description="Glycosyl hydrolase family 81 C-terminal" evidence="11">
    <location>
        <begin position="539"/>
        <end position="891"/>
    </location>
</feature>
<dbReference type="GO" id="GO:0071555">
    <property type="term" value="P:cell wall organization"/>
    <property type="evidence" value="ECO:0007669"/>
    <property type="project" value="UniProtKB-KW"/>
</dbReference>
<dbReference type="GO" id="GO:0000272">
    <property type="term" value="P:polysaccharide catabolic process"/>
    <property type="evidence" value="ECO:0007669"/>
    <property type="project" value="UniProtKB-KW"/>
</dbReference>
<dbReference type="Pfam" id="PF17652">
    <property type="entry name" value="Glyco_hydro81C"/>
    <property type="match status" value="1"/>
</dbReference>
<keyword evidence="8" id="KW-0624">Polysaccharide degradation</keyword>
<evidence type="ECO:0000256" key="1">
    <source>
        <dbReference type="ARBA" id="ARBA00000382"/>
    </source>
</evidence>
<name>A0A1E4TY38_PACTA</name>
<dbReference type="GO" id="GO:0005621">
    <property type="term" value="C:cellular bud scar"/>
    <property type="evidence" value="ECO:0007669"/>
    <property type="project" value="EnsemblFungi"/>
</dbReference>
<gene>
    <name evidence="12" type="ORF">PACTADRAFT_39792</name>
</gene>
<dbReference type="InterPro" id="IPR005200">
    <property type="entry name" value="Endo-beta-glucanase"/>
</dbReference>
<dbReference type="OrthoDB" id="4473401at2759"/>
<dbReference type="GO" id="GO:0042973">
    <property type="term" value="F:glucan endo-1,3-beta-D-glucosidase activity"/>
    <property type="evidence" value="ECO:0007669"/>
    <property type="project" value="UniProtKB-EC"/>
</dbReference>
<feature type="region of interest" description="Disordered" evidence="9">
    <location>
        <begin position="113"/>
        <end position="142"/>
    </location>
</feature>
<dbReference type="InterPro" id="IPR040720">
    <property type="entry name" value="GH81_C"/>
</dbReference>
<dbReference type="FunFam" id="2.70.98.30:FF:000006">
    <property type="entry name" value="Endo-1,3-beta-glucanase Engl1"/>
    <property type="match status" value="1"/>
</dbReference>
<protein>
    <recommendedName>
        <fullName evidence="3">glucan endo-1,3-beta-D-glucosidase</fullName>
        <ecNumber evidence="3">3.2.1.39</ecNumber>
    </recommendedName>
</protein>
<feature type="domain" description="Glycosyl hydrolase family 81 N-terminal" evidence="10">
    <location>
        <begin position="212"/>
        <end position="529"/>
    </location>
</feature>
<feature type="region of interest" description="Disordered" evidence="9">
    <location>
        <begin position="63"/>
        <end position="93"/>
    </location>
</feature>
<proteinExistence type="inferred from homology"/>
<dbReference type="GO" id="GO:0000920">
    <property type="term" value="P:septum digestion after cytokinesis"/>
    <property type="evidence" value="ECO:0007669"/>
    <property type="project" value="EnsemblFungi"/>
</dbReference>
<dbReference type="EC" id="3.2.1.39" evidence="3"/>
<evidence type="ECO:0000256" key="5">
    <source>
        <dbReference type="ARBA" id="ARBA00023277"/>
    </source>
</evidence>
<evidence type="ECO:0000256" key="4">
    <source>
        <dbReference type="ARBA" id="ARBA00022801"/>
    </source>
</evidence>
<feature type="compositionally biased region" description="Low complexity" evidence="9">
    <location>
        <begin position="115"/>
        <end position="142"/>
    </location>
</feature>
<feature type="compositionally biased region" description="Low complexity" evidence="9">
    <location>
        <begin position="1"/>
        <end position="17"/>
    </location>
</feature>
<evidence type="ECO:0000313" key="13">
    <source>
        <dbReference type="Proteomes" id="UP000094236"/>
    </source>
</evidence>
<dbReference type="AlphaFoldDB" id="A0A1E4TY38"/>
<evidence type="ECO:0000256" key="3">
    <source>
        <dbReference type="ARBA" id="ARBA00012780"/>
    </source>
</evidence>